<dbReference type="InterPro" id="IPR014973">
    <property type="entry name" value="DUF1835"/>
</dbReference>
<dbReference type="OrthoDB" id="343110at2"/>
<evidence type="ECO:0000259" key="1">
    <source>
        <dbReference type="Pfam" id="PF08874"/>
    </source>
</evidence>
<feature type="domain" description="DUF3658" evidence="2">
    <location>
        <begin position="241"/>
        <end position="353"/>
    </location>
</feature>
<sequence length="359" mass="42099">MESKVKYPYIYFLLESNMVFVYRIKTHNYMNASDLIDRSEWEAYELQHHVQFEAFNHEESKAIDEWGFWLEQHKLSDIVEIINDCIQKHCSVDQRITTQAVHIVSSESAAGSVRVALAPPKHVIGLPDCFSIGPLWKLEEKRGQTFRNNWLFENINDEQEDVYQNKFTNTLREIEDISNHVPIYIWYGNNADEQCGLRFFLYLLRNKSNEIFLINTTEQSKVNCATSHLSSQQLAQLFMNIEEKKPLTIQDRRIFQNEWETLSQTNDILRLWINNGIKGVPENYFDPFIIETIERLHSEQATTDFIKTGAVIAELLPLIEELPSVFFLESRIRFLVYSGVLALKGIPKSIRHYSVKLRE</sequence>
<dbReference type="AlphaFoldDB" id="A0A544UMR4"/>
<dbReference type="EMBL" id="SADV01000005">
    <property type="protein sequence ID" value="TQR35134.1"/>
    <property type="molecule type" value="Genomic_DNA"/>
</dbReference>
<dbReference type="Pfam" id="PF08874">
    <property type="entry name" value="DUF1835"/>
    <property type="match status" value="1"/>
</dbReference>
<gene>
    <name evidence="3" type="ORF">C7Y47_07730</name>
</gene>
<proteinExistence type="predicted"/>
<name>A0A544UMR4_LYSSH</name>
<protein>
    <submittedName>
        <fullName evidence="3">DUF1835 domain-containing protein</fullName>
    </submittedName>
</protein>
<evidence type="ECO:0000313" key="3">
    <source>
        <dbReference type="EMBL" id="TQR35134.1"/>
    </source>
</evidence>
<evidence type="ECO:0000259" key="2">
    <source>
        <dbReference type="Pfam" id="PF12395"/>
    </source>
</evidence>
<feature type="domain" description="DUF1835" evidence="1">
    <location>
        <begin position="101"/>
        <end position="216"/>
    </location>
</feature>
<dbReference type="RefSeq" id="WP_142508250.1">
    <property type="nucleotide sequence ID" value="NZ_SADV01000005.1"/>
</dbReference>
<accession>A0A544UMR4</accession>
<dbReference type="Proteomes" id="UP000317944">
    <property type="component" value="Unassembled WGS sequence"/>
</dbReference>
<reference evidence="3 4" key="1">
    <citation type="submission" date="2018-03" db="EMBL/GenBank/DDBJ databases">
        <title>Aerobic endospore-forming bacteria genome sequencing and assembly.</title>
        <authorList>
            <person name="Cavalcante D.A."/>
            <person name="Driks A."/>
            <person name="Putonti C."/>
            <person name="De-Souza M.T."/>
        </authorList>
    </citation>
    <scope>NUCLEOTIDE SEQUENCE [LARGE SCALE GENOMIC DNA]</scope>
    <source>
        <strain evidence="3 4">SDF0037</strain>
    </source>
</reference>
<dbReference type="InterPro" id="IPR022123">
    <property type="entry name" value="DUF3658"/>
</dbReference>
<evidence type="ECO:0000313" key="4">
    <source>
        <dbReference type="Proteomes" id="UP000317944"/>
    </source>
</evidence>
<dbReference type="Pfam" id="PF12395">
    <property type="entry name" value="DUF3658"/>
    <property type="match status" value="1"/>
</dbReference>
<comment type="caution">
    <text evidence="3">The sequence shown here is derived from an EMBL/GenBank/DDBJ whole genome shotgun (WGS) entry which is preliminary data.</text>
</comment>
<organism evidence="3 4">
    <name type="scientific">Lysinibacillus sphaericus</name>
    <name type="common">Bacillus sphaericus</name>
    <dbReference type="NCBI Taxonomy" id="1421"/>
    <lineage>
        <taxon>Bacteria</taxon>
        <taxon>Bacillati</taxon>
        <taxon>Bacillota</taxon>
        <taxon>Bacilli</taxon>
        <taxon>Bacillales</taxon>
        <taxon>Bacillaceae</taxon>
        <taxon>Lysinibacillus</taxon>
    </lineage>
</organism>